<evidence type="ECO:0000313" key="1">
    <source>
        <dbReference type="EMBL" id="CAB4155522.1"/>
    </source>
</evidence>
<sequence>MKVIEVGNKTYIVRHWFRWYRVQRAGGFWQPLSPIIKNGRPLKTVDPIEHAANMLRREGKGGTAAPIDLTE</sequence>
<name>A0A6J5NAD0_9CAUD</name>
<dbReference type="EMBL" id="LR796629">
    <property type="protein sequence ID" value="CAB4155522.1"/>
    <property type="molecule type" value="Genomic_DNA"/>
</dbReference>
<gene>
    <name evidence="1" type="ORF">UFOVP667_8</name>
</gene>
<accession>A0A6J5NAD0</accession>
<proteinExistence type="predicted"/>
<reference evidence="1" key="1">
    <citation type="submission" date="2020-04" db="EMBL/GenBank/DDBJ databases">
        <authorList>
            <person name="Chiriac C."/>
            <person name="Salcher M."/>
            <person name="Ghai R."/>
            <person name="Kavagutti S V."/>
        </authorList>
    </citation>
    <scope>NUCLEOTIDE SEQUENCE</scope>
</reference>
<organism evidence="1">
    <name type="scientific">uncultured Caudovirales phage</name>
    <dbReference type="NCBI Taxonomy" id="2100421"/>
    <lineage>
        <taxon>Viruses</taxon>
        <taxon>Duplodnaviria</taxon>
        <taxon>Heunggongvirae</taxon>
        <taxon>Uroviricota</taxon>
        <taxon>Caudoviricetes</taxon>
        <taxon>Peduoviridae</taxon>
        <taxon>Maltschvirus</taxon>
        <taxon>Maltschvirus maltsch</taxon>
    </lineage>
</organism>
<protein>
    <submittedName>
        <fullName evidence="1">Uncharacterized protein</fullName>
    </submittedName>
</protein>